<dbReference type="InterPro" id="IPR012337">
    <property type="entry name" value="RNaseH-like_sf"/>
</dbReference>
<name>A0AAU9UVX8_EUPED</name>
<evidence type="ECO:0000313" key="2">
    <source>
        <dbReference type="Proteomes" id="UP001153954"/>
    </source>
</evidence>
<dbReference type="EMBL" id="CAKOGL010000025">
    <property type="protein sequence ID" value="CAH2102212.1"/>
    <property type="molecule type" value="Genomic_DNA"/>
</dbReference>
<dbReference type="Gene3D" id="3.30.420.10">
    <property type="entry name" value="Ribonuclease H-like superfamily/Ribonuclease H"/>
    <property type="match status" value="1"/>
</dbReference>
<reference evidence="1" key="1">
    <citation type="submission" date="2022-03" db="EMBL/GenBank/DDBJ databases">
        <authorList>
            <person name="Tunstrom K."/>
        </authorList>
    </citation>
    <scope>NUCLEOTIDE SEQUENCE</scope>
</reference>
<dbReference type="AlphaFoldDB" id="A0AAU9UVX8"/>
<proteinExistence type="predicted"/>
<keyword evidence="2" id="KW-1185">Reference proteome</keyword>
<dbReference type="SUPFAM" id="SSF53098">
    <property type="entry name" value="Ribonuclease H-like"/>
    <property type="match status" value="1"/>
</dbReference>
<dbReference type="InterPro" id="IPR036397">
    <property type="entry name" value="RNaseH_sf"/>
</dbReference>
<comment type="caution">
    <text evidence="1">The sequence shown here is derived from an EMBL/GenBank/DDBJ whole genome shotgun (WGS) entry which is preliminary data.</text>
</comment>
<accession>A0AAU9UVX8</accession>
<dbReference type="Proteomes" id="UP001153954">
    <property type="component" value="Unassembled WGS sequence"/>
</dbReference>
<evidence type="ECO:0008006" key="3">
    <source>
        <dbReference type="Google" id="ProtNLM"/>
    </source>
</evidence>
<sequence>MIQKIKICDTDGLKSCQFPLVFLVLQHVARCISYLRGTPIAYDIIKVIFELKALSKEVILQWIPSHIGLEGNEKVDILAKEASCDGVSSDVLPFFTDCIYLVKEHCSLLWKVHFDERSVEKDMTYNITK</sequence>
<organism evidence="1 2">
    <name type="scientific">Euphydryas editha</name>
    <name type="common">Edith's checkerspot</name>
    <dbReference type="NCBI Taxonomy" id="104508"/>
    <lineage>
        <taxon>Eukaryota</taxon>
        <taxon>Metazoa</taxon>
        <taxon>Ecdysozoa</taxon>
        <taxon>Arthropoda</taxon>
        <taxon>Hexapoda</taxon>
        <taxon>Insecta</taxon>
        <taxon>Pterygota</taxon>
        <taxon>Neoptera</taxon>
        <taxon>Endopterygota</taxon>
        <taxon>Lepidoptera</taxon>
        <taxon>Glossata</taxon>
        <taxon>Ditrysia</taxon>
        <taxon>Papilionoidea</taxon>
        <taxon>Nymphalidae</taxon>
        <taxon>Nymphalinae</taxon>
        <taxon>Euphydryas</taxon>
    </lineage>
</organism>
<evidence type="ECO:0000313" key="1">
    <source>
        <dbReference type="EMBL" id="CAH2102212.1"/>
    </source>
</evidence>
<dbReference type="GO" id="GO:0003676">
    <property type="term" value="F:nucleic acid binding"/>
    <property type="evidence" value="ECO:0007669"/>
    <property type="project" value="InterPro"/>
</dbReference>
<protein>
    <recommendedName>
        <fullName evidence="3">RNase H type-1 domain-containing protein</fullName>
    </recommendedName>
</protein>
<gene>
    <name evidence="1" type="ORF">EEDITHA_LOCUS16877</name>
</gene>